<evidence type="ECO:0000256" key="21">
    <source>
        <dbReference type="SAM" id="Coils"/>
    </source>
</evidence>
<proteinExistence type="inferred from homology"/>
<keyword evidence="10 17" id="KW-0762">Sugar transport</keyword>
<dbReference type="SUPFAM" id="SSF51621">
    <property type="entry name" value="Phosphoenolpyruvate/pyruvate domain"/>
    <property type="match status" value="1"/>
</dbReference>
<dbReference type="InterPro" id="IPR000121">
    <property type="entry name" value="PEP_util_C"/>
</dbReference>
<dbReference type="GO" id="GO:0016301">
    <property type="term" value="F:kinase activity"/>
    <property type="evidence" value="ECO:0007669"/>
    <property type="project" value="UniProtKB-KW"/>
</dbReference>
<evidence type="ECO:0000256" key="1">
    <source>
        <dbReference type="ARBA" id="ARBA00000683"/>
    </source>
</evidence>
<dbReference type="PIRSF" id="PIRSF000732">
    <property type="entry name" value="PTS_enzyme_I"/>
    <property type="match status" value="1"/>
</dbReference>
<organism evidence="25 26">
    <name type="scientific">Fodinibius halophilus</name>
    <dbReference type="NCBI Taxonomy" id="1736908"/>
    <lineage>
        <taxon>Bacteria</taxon>
        <taxon>Pseudomonadati</taxon>
        <taxon>Balneolota</taxon>
        <taxon>Balneolia</taxon>
        <taxon>Balneolales</taxon>
        <taxon>Balneolaceae</taxon>
        <taxon>Fodinibius</taxon>
    </lineage>
</organism>
<keyword evidence="21" id="KW-0175">Coiled coil</keyword>
<dbReference type="Pfam" id="PF02896">
    <property type="entry name" value="PEP-utilizers_C"/>
    <property type="match status" value="1"/>
</dbReference>
<evidence type="ECO:0000256" key="13">
    <source>
        <dbReference type="ARBA" id="ARBA00022723"/>
    </source>
</evidence>
<evidence type="ECO:0000256" key="14">
    <source>
        <dbReference type="ARBA" id="ARBA00022777"/>
    </source>
</evidence>
<dbReference type="GO" id="GO:0009401">
    <property type="term" value="P:phosphoenolpyruvate-dependent sugar phosphotransferase system"/>
    <property type="evidence" value="ECO:0007669"/>
    <property type="project" value="UniProtKB-KW"/>
</dbReference>
<feature type="active site" description="Tele-phosphohistidine intermediate" evidence="18">
    <location>
        <position position="181"/>
    </location>
</feature>
<evidence type="ECO:0000256" key="16">
    <source>
        <dbReference type="ARBA" id="ARBA00033235"/>
    </source>
</evidence>
<feature type="coiled-coil region" evidence="21">
    <location>
        <begin position="41"/>
        <end position="68"/>
    </location>
</feature>
<sequence>MMLSGAPGAPGIVIGKASTYKRRLPSVSETFVTDGQIQYQLDEFQQARTKVENELNQILSEQDEANTEELVRMQVEVIKDPELNKQVKQKIIDENLTADAAVDSVFETYLRILKQNQAEDRSVDITDIRDRLIQVLHNYDAHDVAEGAIVIANELSPREVIEFADQGVKGIVMDRGGVNSHAAIIARSMGLPTVLGTQEGTSKITGDDQVVVDGRLGKVIVNPDGDTQERYRKQIDDYQKILRDAKKICQHPNKTKDGISFSLRANIEFVEELEAVEKYCAEGIGLLRTESIYLRNQQFKNVDEQESFYIKMLENTAPHPVVIRLFDAGGDKVLDNSSLEQNPFLGWRGIRMLLDQEELLEQQLKAICKAAAEFKGRVRILIPMVSTIEHISRVRALLDAAQEELSENGVEPDKDIELGIMVEVPNVALQADFFAQHVDFMSIGTNDLTQYLLAVDRGNERISKLYDQRHPAVWKLINRVSQAAQKESIPLSICGELASDPVSACCLVGMGIDDLSMNAAALPAVKKALRSHESSELHELAQNVLDAQTIGHVNELFSNWNSI</sequence>
<feature type="domain" description="PEP-utilising enzyme mobile" evidence="22">
    <location>
        <begin position="145"/>
        <end position="217"/>
    </location>
</feature>
<feature type="binding site" evidence="19">
    <location>
        <position position="457"/>
    </location>
    <ligand>
        <name>phosphoenolpyruvate</name>
        <dbReference type="ChEBI" id="CHEBI:58702"/>
    </ligand>
</feature>
<feature type="binding site" evidence="19">
    <location>
        <position position="324"/>
    </location>
    <ligand>
        <name>phosphoenolpyruvate</name>
        <dbReference type="ChEBI" id="CHEBI:58702"/>
    </ligand>
</feature>
<dbReference type="InterPro" id="IPR015813">
    <property type="entry name" value="Pyrv/PenolPyrv_kinase-like_dom"/>
</dbReference>
<evidence type="ECO:0000256" key="20">
    <source>
        <dbReference type="PIRSR" id="PIRSR000732-3"/>
    </source>
</evidence>
<dbReference type="RefSeq" id="WP_165270890.1">
    <property type="nucleotide sequence ID" value="NZ_JAALLS010000025.1"/>
</dbReference>
<comment type="catalytic activity">
    <reaction evidence="1 17">
        <text>L-histidyl-[protein] + phosphoenolpyruvate = N(pros)-phospho-L-histidyl-[protein] + pyruvate</text>
        <dbReference type="Rhea" id="RHEA:23880"/>
        <dbReference type="Rhea" id="RHEA-COMP:9745"/>
        <dbReference type="Rhea" id="RHEA-COMP:9746"/>
        <dbReference type="ChEBI" id="CHEBI:15361"/>
        <dbReference type="ChEBI" id="CHEBI:29979"/>
        <dbReference type="ChEBI" id="CHEBI:58702"/>
        <dbReference type="ChEBI" id="CHEBI:64837"/>
        <dbReference type="EC" id="2.7.3.9"/>
    </reaction>
</comment>
<evidence type="ECO:0000256" key="17">
    <source>
        <dbReference type="PIRNR" id="PIRNR000732"/>
    </source>
</evidence>
<evidence type="ECO:0000259" key="23">
    <source>
        <dbReference type="Pfam" id="PF02896"/>
    </source>
</evidence>
<comment type="subcellular location">
    <subcellularLocation>
        <location evidence="4 17">Cytoplasm</location>
    </subcellularLocation>
</comment>
<dbReference type="Gene3D" id="3.50.30.10">
    <property type="entry name" value="Phosphohistidine domain"/>
    <property type="match status" value="1"/>
</dbReference>
<dbReference type="GO" id="GO:0046872">
    <property type="term" value="F:metal ion binding"/>
    <property type="evidence" value="ECO:0007669"/>
    <property type="project" value="UniProtKB-KW"/>
</dbReference>
<evidence type="ECO:0000313" key="25">
    <source>
        <dbReference type="EMBL" id="NGP89784.1"/>
    </source>
</evidence>
<feature type="active site" description="Proton donor" evidence="18">
    <location>
        <position position="494"/>
    </location>
</feature>
<feature type="binding site" evidence="20">
    <location>
        <position position="447"/>
    </location>
    <ligand>
        <name>Mg(2+)</name>
        <dbReference type="ChEBI" id="CHEBI:18420"/>
    </ligand>
</feature>
<name>A0A6M1TG53_9BACT</name>
<evidence type="ECO:0000313" key="26">
    <source>
        <dbReference type="Proteomes" id="UP000479132"/>
    </source>
</evidence>
<dbReference type="PROSITE" id="PS00370">
    <property type="entry name" value="PEP_ENZYMES_PHOS_SITE"/>
    <property type="match status" value="1"/>
</dbReference>
<evidence type="ECO:0000256" key="10">
    <source>
        <dbReference type="ARBA" id="ARBA00022597"/>
    </source>
</evidence>
<dbReference type="InterPro" id="IPR036637">
    <property type="entry name" value="Phosphohistidine_dom_sf"/>
</dbReference>
<comment type="function">
    <text evidence="3 17">General (non sugar-specific) component of the phosphoenolpyruvate-dependent sugar phosphotransferase system (sugar PTS). This major carbohydrate active-transport system catalyzes the phosphorylation of incoming sugar substrates concomitantly with their translocation across the cell membrane. Enzyme I transfers the phosphoryl group from phosphoenolpyruvate (PEP) to the phosphoryl carrier protein (HPr).</text>
</comment>
<dbReference type="InterPro" id="IPR023151">
    <property type="entry name" value="PEP_util_CS"/>
</dbReference>
<evidence type="ECO:0000256" key="19">
    <source>
        <dbReference type="PIRSR" id="PIRSR000732-2"/>
    </source>
</evidence>
<dbReference type="InterPro" id="IPR008731">
    <property type="entry name" value="PTS_EIN"/>
</dbReference>
<dbReference type="SUPFAM" id="SSF47831">
    <property type="entry name" value="Enzyme I of the PEP:sugar phosphotransferase system HPr-binding (sub)domain"/>
    <property type="match status" value="1"/>
</dbReference>
<feature type="domain" description="PEP-utilising enzyme C-terminal" evidence="23">
    <location>
        <begin position="246"/>
        <end position="532"/>
    </location>
</feature>
<accession>A0A6M1TG53</accession>
<dbReference type="EMBL" id="JAALLS010000025">
    <property type="protein sequence ID" value="NGP89784.1"/>
    <property type="molecule type" value="Genomic_DNA"/>
</dbReference>
<feature type="binding site" evidence="20">
    <location>
        <position position="423"/>
    </location>
    <ligand>
        <name>Mg(2+)</name>
        <dbReference type="ChEBI" id="CHEBI:18420"/>
    </ligand>
</feature>
<feature type="domain" description="Phosphotransferase system enzyme I N-terminal" evidence="24">
    <location>
        <begin position="5"/>
        <end position="115"/>
    </location>
</feature>
<feature type="binding site" evidence="19">
    <location>
        <begin position="446"/>
        <end position="447"/>
    </location>
    <ligand>
        <name>phosphoenolpyruvate</name>
        <dbReference type="ChEBI" id="CHEBI:58702"/>
    </ligand>
</feature>
<evidence type="ECO:0000256" key="7">
    <source>
        <dbReference type="ARBA" id="ARBA00016544"/>
    </source>
</evidence>
<dbReference type="InterPro" id="IPR006318">
    <property type="entry name" value="PTS_EI-like"/>
</dbReference>
<evidence type="ECO:0000256" key="4">
    <source>
        <dbReference type="ARBA" id="ARBA00004496"/>
    </source>
</evidence>
<evidence type="ECO:0000256" key="12">
    <source>
        <dbReference type="ARBA" id="ARBA00022683"/>
    </source>
</evidence>
<evidence type="ECO:0000259" key="24">
    <source>
        <dbReference type="Pfam" id="PF05524"/>
    </source>
</evidence>
<dbReference type="Pfam" id="PF05524">
    <property type="entry name" value="PEP-utilisers_N"/>
    <property type="match status" value="1"/>
</dbReference>
<keyword evidence="12 17" id="KW-0598">Phosphotransferase system</keyword>
<comment type="similarity">
    <text evidence="5 17">Belongs to the PEP-utilizing enzyme family.</text>
</comment>
<evidence type="ECO:0000256" key="2">
    <source>
        <dbReference type="ARBA" id="ARBA00001946"/>
    </source>
</evidence>
<evidence type="ECO:0000259" key="22">
    <source>
        <dbReference type="Pfam" id="PF00391"/>
    </source>
</evidence>
<keyword evidence="14 17" id="KW-0418">Kinase</keyword>
<dbReference type="NCBIfam" id="TIGR01417">
    <property type="entry name" value="PTS_I_fam"/>
    <property type="match status" value="1"/>
</dbReference>
<dbReference type="PANTHER" id="PTHR46244:SF3">
    <property type="entry name" value="PHOSPHOENOLPYRUVATE-PROTEIN PHOSPHOTRANSFERASE"/>
    <property type="match status" value="1"/>
</dbReference>
<dbReference type="AlphaFoldDB" id="A0A6M1TG53"/>
<keyword evidence="13 17" id="KW-0479">Metal-binding</keyword>
<comment type="cofactor">
    <cofactor evidence="2 17 20">
        <name>Mg(2+)</name>
        <dbReference type="ChEBI" id="CHEBI:18420"/>
    </cofactor>
</comment>
<dbReference type="GO" id="GO:0008965">
    <property type="term" value="F:phosphoenolpyruvate-protein phosphotransferase activity"/>
    <property type="evidence" value="ECO:0007669"/>
    <property type="project" value="UniProtKB-EC"/>
</dbReference>
<keyword evidence="9 17" id="KW-0963">Cytoplasm</keyword>
<dbReference type="InterPro" id="IPR050499">
    <property type="entry name" value="PEP-utilizing_PTS_enzyme"/>
</dbReference>
<dbReference type="InterPro" id="IPR018274">
    <property type="entry name" value="PEP_util_AS"/>
</dbReference>
<keyword evidence="25" id="KW-0670">Pyruvate</keyword>
<dbReference type="InterPro" id="IPR040442">
    <property type="entry name" value="Pyrv_kinase-like_dom_sf"/>
</dbReference>
<comment type="caution">
    <text evidence="25">The sequence shown here is derived from an EMBL/GenBank/DDBJ whole genome shotgun (WGS) entry which is preliminary data.</text>
</comment>
<dbReference type="InterPro" id="IPR008279">
    <property type="entry name" value="PEP-util_enz_mobile_dom"/>
</dbReference>
<evidence type="ECO:0000256" key="15">
    <source>
        <dbReference type="ARBA" id="ARBA00022842"/>
    </source>
</evidence>
<keyword evidence="15 17" id="KW-0460">Magnesium</keyword>
<dbReference type="PANTHER" id="PTHR46244">
    <property type="entry name" value="PHOSPHOENOLPYRUVATE-PROTEIN PHOSPHOTRANSFERASE"/>
    <property type="match status" value="1"/>
</dbReference>
<dbReference type="SUPFAM" id="SSF52009">
    <property type="entry name" value="Phosphohistidine domain"/>
    <property type="match status" value="1"/>
</dbReference>
<dbReference type="Pfam" id="PF00391">
    <property type="entry name" value="PEP-utilizers"/>
    <property type="match status" value="1"/>
</dbReference>
<dbReference type="Gene3D" id="1.10.274.10">
    <property type="entry name" value="PtsI, HPr-binding domain"/>
    <property type="match status" value="1"/>
</dbReference>
<dbReference type="GO" id="GO:0005737">
    <property type="term" value="C:cytoplasm"/>
    <property type="evidence" value="ECO:0007669"/>
    <property type="project" value="UniProtKB-SubCell"/>
</dbReference>
<dbReference type="EC" id="2.7.3.9" evidence="6 17"/>
<feature type="binding site" evidence="19">
    <location>
        <position position="288"/>
    </location>
    <ligand>
        <name>phosphoenolpyruvate</name>
        <dbReference type="ChEBI" id="CHEBI:58702"/>
    </ligand>
</feature>
<evidence type="ECO:0000256" key="11">
    <source>
        <dbReference type="ARBA" id="ARBA00022679"/>
    </source>
</evidence>
<reference evidence="25 26" key="1">
    <citation type="submission" date="2020-02" db="EMBL/GenBank/DDBJ databases">
        <title>Aliifodinibius halophilus 2W32, complete genome.</title>
        <authorList>
            <person name="Li Y."/>
            <person name="Wu S."/>
        </authorList>
    </citation>
    <scope>NUCLEOTIDE SEQUENCE [LARGE SCALE GENOMIC DNA]</scope>
    <source>
        <strain evidence="25 26">2W32</strain>
    </source>
</reference>
<keyword evidence="26" id="KW-1185">Reference proteome</keyword>
<gene>
    <name evidence="25" type="primary">ptsP</name>
    <name evidence="25" type="ORF">G3569_15610</name>
</gene>
<protein>
    <recommendedName>
        <fullName evidence="7 17">Phosphoenolpyruvate-protein phosphotransferase</fullName>
        <ecNumber evidence="6 17">2.7.3.9</ecNumber>
    </recommendedName>
    <alternativeName>
        <fullName evidence="16 17">Phosphotransferase system, enzyme I</fullName>
    </alternativeName>
</protein>
<evidence type="ECO:0000256" key="3">
    <source>
        <dbReference type="ARBA" id="ARBA00002728"/>
    </source>
</evidence>
<keyword evidence="8 17" id="KW-0813">Transport</keyword>
<dbReference type="Proteomes" id="UP000479132">
    <property type="component" value="Unassembled WGS sequence"/>
</dbReference>
<dbReference type="PRINTS" id="PR01736">
    <property type="entry name" value="PHPHTRNFRASE"/>
</dbReference>
<dbReference type="Gene3D" id="3.20.20.60">
    <property type="entry name" value="Phosphoenolpyruvate-binding domains"/>
    <property type="match status" value="1"/>
</dbReference>
<evidence type="ECO:0000256" key="6">
    <source>
        <dbReference type="ARBA" id="ARBA00012232"/>
    </source>
</evidence>
<evidence type="ECO:0000256" key="18">
    <source>
        <dbReference type="PIRSR" id="PIRSR000732-1"/>
    </source>
</evidence>
<keyword evidence="11 17" id="KW-0808">Transferase</keyword>
<evidence type="ECO:0000256" key="5">
    <source>
        <dbReference type="ARBA" id="ARBA00007837"/>
    </source>
</evidence>
<dbReference type="PROSITE" id="PS00742">
    <property type="entry name" value="PEP_ENZYMES_2"/>
    <property type="match status" value="1"/>
</dbReference>
<evidence type="ECO:0000256" key="8">
    <source>
        <dbReference type="ARBA" id="ARBA00022448"/>
    </source>
</evidence>
<dbReference type="InterPro" id="IPR036618">
    <property type="entry name" value="PtsI_HPr-bd_sf"/>
</dbReference>
<dbReference type="InterPro" id="IPR024692">
    <property type="entry name" value="PTS_EI"/>
</dbReference>
<evidence type="ECO:0000256" key="9">
    <source>
        <dbReference type="ARBA" id="ARBA00022490"/>
    </source>
</evidence>